<gene>
    <name evidence="6" type="ORF">PVAP13_7NG096514</name>
</gene>
<reference evidence="6" key="1">
    <citation type="submission" date="2020-05" db="EMBL/GenBank/DDBJ databases">
        <title>WGS assembly of Panicum virgatum.</title>
        <authorList>
            <person name="Lovell J.T."/>
            <person name="Jenkins J."/>
            <person name="Shu S."/>
            <person name="Juenger T.E."/>
            <person name="Schmutz J."/>
        </authorList>
    </citation>
    <scope>NUCLEOTIDE SEQUENCE</scope>
    <source>
        <strain evidence="6">AP13</strain>
    </source>
</reference>
<evidence type="ECO:0000313" key="6">
    <source>
        <dbReference type="EMBL" id="KAG2564465.1"/>
    </source>
</evidence>
<evidence type="ECO:0000259" key="5">
    <source>
        <dbReference type="PROSITE" id="PS50600"/>
    </source>
</evidence>
<dbReference type="AlphaFoldDB" id="A0A8T0PTR0"/>
<proteinExistence type="inferred from homology"/>
<evidence type="ECO:0000256" key="4">
    <source>
        <dbReference type="ARBA" id="ARBA00022807"/>
    </source>
</evidence>
<dbReference type="SUPFAM" id="SSF54001">
    <property type="entry name" value="Cysteine proteinases"/>
    <property type="match status" value="1"/>
</dbReference>
<keyword evidence="4" id="KW-0788">Thiol protease</keyword>
<name>A0A8T0PTR0_PANVG</name>
<evidence type="ECO:0000313" key="7">
    <source>
        <dbReference type="Proteomes" id="UP000823388"/>
    </source>
</evidence>
<sequence length="182" mass="21571">MVKGRNVKWLHEDIIIDKECAERLNIGNWINDNIIGLYCKLLKERQTRTPHKFKKCHFAGSFYYTKIRSNQSVCRWETTDILKNRLAEFHKIFFPIHHGKHWSLIVIDVEHQAIQYCDSLGGRSRFALRYMHEYMKKLVTDASTWTAEIVDVPQQDNYNDCVVFLLMNIDFLSRGIQPSFNC</sequence>
<evidence type="ECO:0000256" key="1">
    <source>
        <dbReference type="ARBA" id="ARBA00005234"/>
    </source>
</evidence>
<dbReference type="PROSITE" id="PS50600">
    <property type="entry name" value="ULP_PROTEASE"/>
    <property type="match status" value="1"/>
</dbReference>
<dbReference type="OrthoDB" id="5065855at2759"/>
<organism evidence="6 7">
    <name type="scientific">Panicum virgatum</name>
    <name type="common">Blackwell switchgrass</name>
    <dbReference type="NCBI Taxonomy" id="38727"/>
    <lineage>
        <taxon>Eukaryota</taxon>
        <taxon>Viridiplantae</taxon>
        <taxon>Streptophyta</taxon>
        <taxon>Embryophyta</taxon>
        <taxon>Tracheophyta</taxon>
        <taxon>Spermatophyta</taxon>
        <taxon>Magnoliopsida</taxon>
        <taxon>Liliopsida</taxon>
        <taxon>Poales</taxon>
        <taxon>Poaceae</taxon>
        <taxon>PACMAD clade</taxon>
        <taxon>Panicoideae</taxon>
        <taxon>Panicodae</taxon>
        <taxon>Paniceae</taxon>
        <taxon>Panicinae</taxon>
        <taxon>Panicum</taxon>
        <taxon>Panicum sect. Hiantes</taxon>
    </lineage>
</organism>
<evidence type="ECO:0000256" key="2">
    <source>
        <dbReference type="ARBA" id="ARBA00022670"/>
    </source>
</evidence>
<keyword evidence="3" id="KW-0378">Hydrolase</keyword>
<keyword evidence="7" id="KW-1185">Reference proteome</keyword>
<protein>
    <recommendedName>
        <fullName evidence="5">Ubiquitin-like protease family profile domain-containing protein</fullName>
    </recommendedName>
</protein>
<keyword evidence="2" id="KW-0645">Protease</keyword>
<dbReference type="PANTHER" id="PTHR12606:SF1">
    <property type="entry name" value="UBIQUITIN-LIKE-SPECIFIC PROTEASE 1A"/>
    <property type="match status" value="1"/>
</dbReference>
<dbReference type="GO" id="GO:0016929">
    <property type="term" value="F:deSUMOylase activity"/>
    <property type="evidence" value="ECO:0007669"/>
    <property type="project" value="TreeGrafter"/>
</dbReference>
<dbReference type="InterPro" id="IPR003653">
    <property type="entry name" value="Peptidase_C48_C"/>
</dbReference>
<evidence type="ECO:0000256" key="3">
    <source>
        <dbReference type="ARBA" id="ARBA00022801"/>
    </source>
</evidence>
<dbReference type="EMBL" id="CM029050">
    <property type="protein sequence ID" value="KAG2564465.1"/>
    <property type="molecule type" value="Genomic_DNA"/>
</dbReference>
<dbReference type="Gene3D" id="3.40.395.10">
    <property type="entry name" value="Adenoviral Proteinase, Chain A"/>
    <property type="match status" value="1"/>
</dbReference>
<dbReference type="Pfam" id="PF02902">
    <property type="entry name" value="Peptidase_C48"/>
    <property type="match status" value="1"/>
</dbReference>
<dbReference type="GO" id="GO:0006508">
    <property type="term" value="P:proteolysis"/>
    <property type="evidence" value="ECO:0007669"/>
    <property type="project" value="UniProtKB-KW"/>
</dbReference>
<dbReference type="Proteomes" id="UP000823388">
    <property type="component" value="Chromosome 7N"/>
</dbReference>
<dbReference type="PANTHER" id="PTHR12606">
    <property type="entry name" value="SENTRIN/SUMO-SPECIFIC PROTEASE"/>
    <property type="match status" value="1"/>
</dbReference>
<dbReference type="GO" id="GO:0016926">
    <property type="term" value="P:protein desumoylation"/>
    <property type="evidence" value="ECO:0007669"/>
    <property type="project" value="TreeGrafter"/>
</dbReference>
<dbReference type="InterPro" id="IPR038765">
    <property type="entry name" value="Papain-like_cys_pep_sf"/>
</dbReference>
<dbReference type="GO" id="GO:0005634">
    <property type="term" value="C:nucleus"/>
    <property type="evidence" value="ECO:0007669"/>
    <property type="project" value="TreeGrafter"/>
</dbReference>
<comment type="similarity">
    <text evidence="1">Belongs to the peptidase C48 family.</text>
</comment>
<feature type="domain" description="Ubiquitin-like protease family profile" evidence="5">
    <location>
        <begin position="14"/>
        <end position="172"/>
    </location>
</feature>
<comment type="caution">
    <text evidence="6">The sequence shown here is derived from an EMBL/GenBank/DDBJ whole genome shotgun (WGS) entry which is preliminary data.</text>
</comment>
<accession>A0A8T0PTR0</accession>